<name>A0A843WXZ2_COLES</name>
<feature type="compositionally biased region" description="Low complexity" evidence="1">
    <location>
        <begin position="26"/>
        <end position="48"/>
    </location>
</feature>
<feature type="compositionally biased region" description="Basic and acidic residues" evidence="1">
    <location>
        <begin position="1"/>
        <end position="11"/>
    </location>
</feature>
<comment type="caution">
    <text evidence="2">The sequence shown here is derived from an EMBL/GenBank/DDBJ whole genome shotgun (WGS) entry which is preliminary data.</text>
</comment>
<accession>A0A843WXZ2</accession>
<keyword evidence="3" id="KW-1185">Reference proteome</keyword>
<reference evidence="2" key="1">
    <citation type="submission" date="2017-07" db="EMBL/GenBank/DDBJ databases">
        <title>Taro Niue Genome Assembly and Annotation.</title>
        <authorList>
            <person name="Atibalentja N."/>
            <person name="Keating K."/>
            <person name="Fields C.J."/>
        </authorList>
    </citation>
    <scope>NUCLEOTIDE SEQUENCE</scope>
    <source>
        <strain evidence="2">Niue_2</strain>
        <tissue evidence="2">Leaf</tissue>
    </source>
</reference>
<evidence type="ECO:0000313" key="3">
    <source>
        <dbReference type="Proteomes" id="UP000652761"/>
    </source>
</evidence>
<sequence length="214" mass="23286">MQHETLDHRSPETPPPENPAPPSPPLSDAIAPDPAAGPSLSRNTSSSRLNAQAPEFVLRTPLAWQPSPWMEPRMVQIHRGPTPPLLPVVHLFHPPPPHQTFHHVPMVQNQFEYYHGGGGGYREHDVHGPSRAGRGRSRVCARFGCEGWSLGRCHPEGYKSGWCLLDLQLPCCSKITAIQLADRGNGAVAASSPTSQPLPPPRDHTAGDCCRKAT</sequence>
<proteinExistence type="predicted"/>
<evidence type="ECO:0000313" key="2">
    <source>
        <dbReference type="EMBL" id="MQM12916.1"/>
    </source>
</evidence>
<dbReference type="AlphaFoldDB" id="A0A843WXZ2"/>
<feature type="region of interest" description="Disordered" evidence="1">
    <location>
        <begin position="187"/>
        <end position="214"/>
    </location>
</feature>
<feature type="region of interest" description="Disordered" evidence="1">
    <location>
        <begin position="1"/>
        <end position="48"/>
    </location>
</feature>
<dbReference type="Proteomes" id="UP000652761">
    <property type="component" value="Unassembled WGS sequence"/>
</dbReference>
<evidence type="ECO:0000256" key="1">
    <source>
        <dbReference type="SAM" id="MobiDB-lite"/>
    </source>
</evidence>
<feature type="compositionally biased region" description="Pro residues" evidence="1">
    <location>
        <begin position="12"/>
        <end position="25"/>
    </location>
</feature>
<organism evidence="2 3">
    <name type="scientific">Colocasia esculenta</name>
    <name type="common">Wild taro</name>
    <name type="synonym">Arum esculentum</name>
    <dbReference type="NCBI Taxonomy" id="4460"/>
    <lineage>
        <taxon>Eukaryota</taxon>
        <taxon>Viridiplantae</taxon>
        <taxon>Streptophyta</taxon>
        <taxon>Embryophyta</taxon>
        <taxon>Tracheophyta</taxon>
        <taxon>Spermatophyta</taxon>
        <taxon>Magnoliopsida</taxon>
        <taxon>Liliopsida</taxon>
        <taxon>Araceae</taxon>
        <taxon>Aroideae</taxon>
        <taxon>Colocasieae</taxon>
        <taxon>Colocasia</taxon>
    </lineage>
</organism>
<dbReference type="EMBL" id="NMUH01005495">
    <property type="protein sequence ID" value="MQM12916.1"/>
    <property type="molecule type" value="Genomic_DNA"/>
</dbReference>
<gene>
    <name evidence="2" type="ORF">Taro_045839</name>
</gene>
<feature type="compositionally biased region" description="Basic and acidic residues" evidence="1">
    <location>
        <begin position="201"/>
        <end position="214"/>
    </location>
</feature>
<protein>
    <submittedName>
        <fullName evidence="2">Uncharacterized protein</fullName>
    </submittedName>
</protein>